<keyword evidence="2" id="KW-1185">Reference proteome</keyword>
<comment type="caution">
    <text evidence="1">The sequence shown here is derived from an EMBL/GenBank/DDBJ whole genome shotgun (WGS) entry which is preliminary data.</text>
</comment>
<dbReference type="Proteomes" id="UP000306319">
    <property type="component" value="Unassembled WGS sequence"/>
</dbReference>
<dbReference type="EMBL" id="SRYB01000019">
    <property type="protein sequence ID" value="TGY77866.1"/>
    <property type="molecule type" value="Genomic_DNA"/>
</dbReference>
<gene>
    <name evidence="1" type="ORF">E5331_12750</name>
</gene>
<proteinExistence type="predicted"/>
<evidence type="ECO:0000313" key="1">
    <source>
        <dbReference type="EMBL" id="TGY77866.1"/>
    </source>
</evidence>
<reference evidence="1" key="1">
    <citation type="submission" date="2019-04" db="EMBL/GenBank/DDBJ databases">
        <title>Microbes associate with the intestines of laboratory mice.</title>
        <authorList>
            <person name="Navarre W."/>
            <person name="Wong E."/>
            <person name="Huang K."/>
            <person name="Tropini C."/>
            <person name="Ng K."/>
            <person name="Yu B."/>
        </authorList>
    </citation>
    <scope>NUCLEOTIDE SEQUENCE</scope>
    <source>
        <strain evidence="1">NM04_E33</strain>
    </source>
</reference>
<name>A0AC61RDK0_9BACT</name>
<sequence>MPYNYRSKTFILLLAITIGISTGLVAWLLKLAISSLANVFLTHIHDAKPDWWLLITPAVGIILTGIFSRYIVRENLEHGTAQLKRNLRKRLYKIRRNRCISPLIGCSLTLGFGGSAGAEGPIASAGAAIGSNIGQYVHADNDTLKTFIGCGASGGIAAIFAAPIGGLMFSLELLRINLNVNSVLMLFVTSLTSYLTISALTGFSTDLSFTAYPDFEIHAIPMVILLGLFCGAYSIYYTSVTSYMDAAYSRIRNPWIRNLSGGLMLGATLLMFPSMYGTGYPIITDVINEHPESLAKGSPLMEILSGDKLLIIAAICILLCKCWAVSASNSSGGVAGDFAPTIFAGSMAGFIFATMSNQCLNMHLHVGAFSYIGMAGVMAGAIQAPLMAIFIILEMTQSYHFALPLTICAIVSYITTRYGQHILKKKA</sequence>
<organism evidence="1 2">
    <name type="scientific">Lepagella muris</name>
    <dbReference type="NCBI Taxonomy" id="3032870"/>
    <lineage>
        <taxon>Bacteria</taxon>
        <taxon>Pseudomonadati</taxon>
        <taxon>Bacteroidota</taxon>
        <taxon>Bacteroidia</taxon>
        <taxon>Bacteroidales</taxon>
        <taxon>Muribaculaceae</taxon>
        <taxon>Lepagella</taxon>
    </lineage>
</organism>
<evidence type="ECO:0000313" key="2">
    <source>
        <dbReference type="Proteomes" id="UP000306319"/>
    </source>
</evidence>
<accession>A0AC61RDK0</accession>
<protein>
    <submittedName>
        <fullName evidence="1">Chloride channel protein</fullName>
    </submittedName>
</protein>